<proteinExistence type="predicted"/>
<evidence type="ECO:0000313" key="1">
    <source>
        <dbReference type="EMBL" id="POZ81736.1"/>
    </source>
</evidence>
<evidence type="ECO:0000313" key="2">
    <source>
        <dbReference type="Proteomes" id="UP000238655"/>
    </source>
</evidence>
<reference evidence="1 2" key="1">
    <citation type="submission" date="2018-01" db="EMBL/GenBank/DDBJ databases">
        <title>Successful Treatment of Persistent Burkholderia cepacia Bacteremia with Ceftazidime-Avibactam.</title>
        <authorList>
            <person name="Tamma P."/>
            <person name="Fan Y."/>
            <person name="Bergman Y."/>
            <person name="Sick-Samuels A."/>
            <person name="Hsu A."/>
            <person name="Timp W."/>
            <person name="Simner P."/>
        </authorList>
    </citation>
    <scope>NUCLEOTIDE SEQUENCE [LARGE SCALE GENOMIC DNA]</scope>
    <source>
        <strain evidence="1 2">170816</strain>
    </source>
</reference>
<dbReference type="RefSeq" id="WP_089460842.1">
    <property type="nucleotide sequence ID" value="NZ_CM009575.1"/>
</dbReference>
<name>A0A2S5DRL9_9BURK</name>
<organism evidence="1 2">
    <name type="scientific">Burkholderia contaminans</name>
    <dbReference type="NCBI Taxonomy" id="488447"/>
    <lineage>
        <taxon>Bacteria</taxon>
        <taxon>Pseudomonadati</taxon>
        <taxon>Pseudomonadota</taxon>
        <taxon>Betaproteobacteria</taxon>
        <taxon>Burkholderiales</taxon>
        <taxon>Burkholderiaceae</taxon>
        <taxon>Burkholderia</taxon>
        <taxon>Burkholderia cepacia complex</taxon>
    </lineage>
</organism>
<dbReference type="AlphaFoldDB" id="A0A2S5DRL9"/>
<gene>
    <name evidence="1" type="ORF">C3743_15600</name>
</gene>
<dbReference type="GO" id="GO:0003677">
    <property type="term" value="F:DNA binding"/>
    <property type="evidence" value="ECO:0007669"/>
    <property type="project" value="InterPro"/>
</dbReference>
<sequence length="121" mass="13214">MAKGDLRKAADEFCAALEARALLVAIEWAGSASALARSIGESHHNGTKWAQRGRIPVRAAIKLAKLPGFPLTVGDMRPGDDLRRYKLQECPRCGRRSRYWVSGGGSLAMLNDHLKEPCEKG</sequence>
<dbReference type="Gene3D" id="1.10.260.40">
    <property type="entry name" value="lambda repressor-like DNA-binding domains"/>
    <property type="match status" value="1"/>
</dbReference>
<dbReference type="InterPro" id="IPR010982">
    <property type="entry name" value="Lambda_DNA-bd_dom_sf"/>
</dbReference>
<dbReference type="EMBL" id="PQVP01000002">
    <property type="protein sequence ID" value="POZ81736.1"/>
    <property type="molecule type" value="Genomic_DNA"/>
</dbReference>
<protein>
    <submittedName>
        <fullName evidence="1">Uncharacterized protein</fullName>
    </submittedName>
</protein>
<accession>A0A2S5DRL9</accession>
<comment type="caution">
    <text evidence="1">The sequence shown here is derived from an EMBL/GenBank/DDBJ whole genome shotgun (WGS) entry which is preliminary data.</text>
</comment>
<dbReference type="Proteomes" id="UP000238655">
    <property type="component" value="Chromosome 1"/>
</dbReference>